<feature type="active site" description="Proton donor/acceptor" evidence="2">
    <location>
        <position position="155"/>
    </location>
</feature>
<dbReference type="Pfam" id="PF04203">
    <property type="entry name" value="Sortase"/>
    <property type="match status" value="1"/>
</dbReference>
<evidence type="ECO:0000256" key="2">
    <source>
        <dbReference type="PIRSR" id="PIRSR605754-1"/>
    </source>
</evidence>
<dbReference type="InterPro" id="IPR023365">
    <property type="entry name" value="Sortase_dom-sf"/>
</dbReference>
<proteinExistence type="predicted"/>
<organism evidence="4 5">
    <name type="scientific">Nakamurella flava</name>
    <dbReference type="NCBI Taxonomy" id="2576308"/>
    <lineage>
        <taxon>Bacteria</taxon>
        <taxon>Bacillati</taxon>
        <taxon>Actinomycetota</taxon>
        <taxon>Actinomycetes</taxon>
        <taxon>Nakamurellales</taxon>
        <taxon>Nakamurellaceae</taxon>
        <taxon>Nakamurella</taxon>
    </lineage>
</organism>
<dbReference type="SUPFAM" id="SSF63817">
    <property type="entry name" value="Sortase"/>
    <property type="match status" value="1"/>
</dbReference>
<evidence type="ECO:0000256" key="1">
    <source>
        <dbReference type="ARBA" id="ARBA00022801"/>
    </source>
</evidence>
<dbReference type="InterPro" id="IPR042003">
    <property type="entry name" value="Sortase_E"/>
</dbReference>
<keyword evidence="3" id="KW-1133">Transmembrane helix</keyword>
<feature type="transmembrane region" description="Helical" evidence="3">
    <location>
        <begin position="24"/>
        <end position="48"/>
    </location>
</feature>
<dbReference type="Proteomes" id="UP000306985">
    <property type="component" value="Unassembled WGS sequence"/>
</dbReference>
<accession>A0A4U6QAJ6</accession>
<dbReference type="NCBIfam" id="NF033747">
    <property type="entry name" value="class_E_sortase"/>
    <property type="match status" value="1"/>
</dbReference>
<evidence type="ECO:0000313" key="5">
    <source>
        <dbReference type="Proteomes" id="UP000306985"/>
    </source>
</evidence>
<dbReference type="InterPro" id="IPR053465">
    <property type="entry name" value="Sortase_Class_E"/>
</dbReference>
<dbReference type="GO" id="GO:0016787">
    <property type="term" value="F:hydrolase activity"/>
    <property type="evidence" value="ECO:0007669"/>
    <property type="project" value="UniProtKB-KW"/>
</dbReference>
<keyword evidence="5" id="KW-1185">Reference proteome</keyword>
<feature type="active site" description="Acyl-thioester intermediate" evidence="2">
    <location>
        <position position="259"/>
    </location>
</feature>
<sequence>MTVDTRATPASSPPPPRRGWGSRLVSGLGQLLVTVGVVLLLFVVYEVYVTDLFGQRKQAAATEAIDKQWAEQAPATDTVVVQDPAQLVTDPRQRTPQYSTLTGEGFAKLYVPAFGADYTFTVVEGTDADDLYIGPGHYADSQLPGQPGNFAVAGHRVSKGAPFNDLGLLNSCDAVVVETQDDWFVYRVLPMEEEKAGWATAAGTRPQCAAVTPLGSPYDTVAGREITVPSDYAQVLPVPHVASTEVPADAQRLITLTTCHPQFSDAERMIIHGVLTASYSKSAGFLPPELSES</sequence>
<protein>
    <submittedName>
        <fullName evidence="4">Class E sortase</fullName>
    </submittedName>
</protein>
<dbReference type="AlphaFoldDB" id="A0A4U6QAJ6"/>
<keyword evidence="1" id="KW-0378">Hydrolase</keyword>
<evidence type="ECO:0000256" key="3">
    <source>
        <dbReference type="SAM" id="Phobius"/>
    </source>
</evidence>
<dbReference type="EMBL" id="SZZH01000006">
    <property type="protein sequence ID" value="TKV56941.1"/>
    <property type="molecule type" value="Genomic_DNA"/>
</dbReference>
<dbReference type="Gene3D" id="2.40.260.10">
    <property type="entry name" value="Sortase"/>
    <property type="match status" value="1"/>
</dbReference>
<dbReference type="RefSeq" id="WP_137451328.1">
    <property type="nucleotide sequence ID" value="NZ_SZZH01000006.1"/>
</dbReference>
<dbReference type="OrthoDB" id="5242879at2"/>
<evidence type="ECO:0000313" key="4">
    <source>
        <dbReference type="EMBL" id="TKV56941.1"/>
    </source>
</evidence>
<dbReference type="CDD" id="cd05830">
    <property type="entry name" value="Sortase_E"/>
    <property type="match status" value="1"/>
</dbReference>
<keyword evidence="3" id="KW-0812">Transmembrane</keyword>
<gene>
    <name evidence="4" type="ORF">FDO65_19105</name>
</gene>
<keyword evidence="3" id="KW-0472">Membrane</keyword>
<dbReference type="InterPro" id="IPR005754">
    <property type="entry name" value="Sortase"/>
</dbReference>
<comment type="caution">
    <text evidence="4">The sequence shown here is derived from an EMBL/GenBank/DDBJ whole genome shotgun (WGS) entry which is preliminary data.</text>
</comment>
<reference evidence="4 5" key="1">
    <citation type="submission" date="2019-05" db="EMBL/GenBank/DDBJ databases">
        <title>Nakamurella sp. N5BH11, whole genome shotgun sequence.</title>
        <authorList>
            <person name="Tuo L."/>
        </authorList>
    </citation>
    <scope>NUCLEOTIDE SEQUENCE [LARGE SCALE GENOMIC DNA]</scope>
    <source>
        <strain evidence="4 5">N5BH11</strain>
    </source>
</reference>
<name>A0A4U6QAJ6_9ACTN</name>